<gene>
    <name evidence="1" type="ORF">SAMN04488081_0855</name>
</gene>
<organism evidence="1 2">
    <name type="scientific">Salimicrobium album</name>
    <dbReference type="NCBI Taxonomy" id="50717"/>
    <lineage>
        <taxon>Bacteria</taxon>
        <taxon>Bacillati</taxon>
        <taxon>Bacillota</taxon>
        <taxon>Bacilli</taxon>
        <taxon>Bacillales</taxon>
        <taxon>Bacillaceae</taxon>
        <taxon>Salimicrobium</taxon>
    </lineage>
</organism>
<dbReference type="RefSeq" id="WP_176765404.1">
    <property type="nucleotide sequence ID" value="NZ_FNOS01000002.1"/>
</dbReference>
<dbReference type="Proteomes" id="UP000198647">
    <property type="component" value="Unassembled WGS sequence"/>
</dbReference>
<accession>A0A1H3D8W4</accession>
<protein>
    <recommendedName>
        <fullName evidence="3">PH domain-containing protein</fullName>
    </recommendedName>
</protein>
<evidence type="ECO:0008006" key="3">
    <source>
        <dbReference type="Google" id="ProtNLM"/>
    </source>
</evidence>
<proteinExistence type="predicted"/>
<sequence>MSDAGQFIFGRMKTLDDDMTDIVFVDGEAFVIKRANEEDVKEWSGEIE</sequence>
<name>A0A1H3D8W4_9BACI</name>
<dbReference type="EMBL" id="FNOS01000002">
    <property type="protein sequence ID" value="SDX62174.1"/>
    <property type="molecule type" value="Genomic_DNA"/>
</dbReference>
<evidence type="ECO:0000313" key="2">
    <source>
        <dbReference type="Proteomes" id="UP000198647"/>
    </source>
</evidence>
<reference evidence="1 2" key="1">
    <citation type="submission" date="2016-10" db="EMBL/GenBank/DDBJ databases">
        <authorList>
            <person name="Varghese N."/>
            <person name="Submissions S."/>
        </authorList>
    </citation>
    <scope>NUCLEOTIDE SEQUENCE [LARGE SCALE GENOMIC DNA]</scope>
    <source>
        <strain evidence="1 2">DSM 20748</strain>
    </source>
</reference>
<comment type="caution">
    <text evidence="1">The sequence shown here is derived from an EMBL/GenBank/DDBJ whole genome shotgun (WGS) entry which is preliminary data.</text>
</comment>
<evidence type="ECO:0000313" key="1">
    <source>
        <dbReference type="EMBL" id="SDX62174.1"/>
    </source>
</evidence>
<keyword evidence="2" id="KW-1185">Reference proteome</keyword>